<dbReference type="VEuPathDB" id="VectorBase:HLOH_049752"/>
<feature type="compositionally biased region" description="Basic residues" evidence="1">
    <location>
        <begin position="38"/>
        <end position="49"/>
    </location>
</feature>
<feature type="compositionally biased region" description="Pro residues" evidence="1">
    <location>
        <begin position="147"/>
        <end position="182"/>
    </location>
</feature>
<gene>
    <name evidence="3" type="ORF">HPB48_023761</name>
</gene>
<evidence type="ECO:0000313" key="4">
    <source>
        <dbReference type="Proteomes" id="UP000821853"/>
    </source>
</evidence>
<dbReference type="PANTHER" id="PTHR15572">
    <property type="entry name" value="GLIOMA TUMOR SUPPRESSOR CANDIDATE REGION GENE 1"/>
    <property type="match status" value="1"/>
</dbReference>
<sequence length="614" mass="67761">MTMPSVPHHPVVTVASHIRAPPSQAGSKFVPQLHNTVHHHHHLHLHHLHPPTGAGVSPVNQRSPPQPRQQPPPVVVRLQQPEQPHPLAHAHQADPRAGASVINKPRSSTFFTDDDRDCFQPSSKSSGSGGGHSSKSAASSLPCKAEPIPPKPCLPPPEQPPKPLPAPAPPPPPPLPPPPAPKPVVVKPKVPDRVQKMHMFHQRLSEDQNGATAPDCKSAFTSPHDACQRLLRYHVYNSRLPREEDLQKTDELFADVSERLLEEQKKLYQKYHYLMLLEGMRHCSTAEQIMVEKLFLEHETEALAGEKRMVEERQYTSPEPVQLPPVPENAWSFESTLPPLGIRPVKKEPPDSWLDDRSDLEPAAKRRSIKEEHETDTSMEEVLEDDLGFGIRKDLSASPPPENLGEDDDEFAHKLVADFELPVPRFLSGAELKQPQPRFDGAAAPPVVPDWTCSKSADPEPRAPELDLSGIEGLDDDSSGADALGRTHYFGDDDDDEDKDSVELHDQVQSAINSILTSGEAVRTTASVRTLRGACAADPSRWTLTMRRETRSPIRFWTRRSGAFCCDLSGVVVCVTPCAAAKRPRKTVSSFFFSCTGPCACGRVHVVCAEVRAW</sequence>
<feature type="region of interest" description="Disordered" evidence="1">
    <location>
        <begin position="337"/>
        <end position="379"/>
    </location>
</feature>
<name>A0A9J6GX14_HAELO</name>
<dbReference type="Pfam" id="PF15249">
    <property type="entry name" value="GLTSCR1"/>
    <property type="match status" value="1"/>
</dbReference>
<protein>
    <recommendedName>
        <fullName evidence="2">GLTSCR protein conserved domain-containing protein</fullName>
    </recommendedName>
</protein>
<comment type="caution">
    <text evidence="3">The sequence shown here is derived from an EMBL/GenBank/DDBJ whole genome shotgun (WGS) entry which is preliminary data.</text>
</comment>
<evidence type="ECO:0000256" key="1">
    <source>
        <dbReference type="SAM" id="MobiDB-lite"/>
    </source>
</evidence>
<feature type="region of interest" description="Disordered" evidence="1">
    <location>
        <begin position="38"/>
        <end position="186"/>
    </location>
</feature>
<dbReference type="OrthoDB" id="2556847at2759"/>
<feature type="region of interest" description="Disordered" evidence="1">
    <location>
        <begin position="453"/>
        <end position="500"/>
    </location>
</feature>
<dbReference type="PANTHER" id="PTHR15572:SF0">
    <property type="entry name" value="GLUTAMINE-RICH PROTEIN-RELATED"/>
    <property type="match status" value="1"/>
</dbReference>
<dbReference type="AlphaFoldDB" id="A0A9J6GX14"/>
<dbReference type="Proteomes" id="UP000821853">
    <property type="component" value="Unassembled WGS sequence"/>
</dbReference>
<reference evidence="3 4" key="1">
    <citation type="journal article" date="2020" name="Cell">
        <title>Large-Scale Comparative Analyses of Tick Genomes Elucidate Their Genetic Diversity and Vector Capacities.</title>
        <authorList>
            <consortium name="Tick Genome and Microbiome Consortium (TIGMIC)"/>
            <person name="Jia N."/>
            <person name="Wang J."/>
            <person name="Shi W."/>
            <person name="Du L."/>
            <person name="Sun Y."/>
            <person name="Zhan W."/>
            <person name="Jiang J.F."/>
            <person name="Wang Q."/>
            <person name="Zhang B."/>
            <person name="Ji P."/>
            <person name="Bell-Sakyi L."/>
            <person name="Cui X.M."/>
            <person name="Yuan T.T."/>
            <person name="Jiang B.G."/>
            <person name="Yang W.F."/>
            <person name="Lam T.T."/>
            <person name="Chang Q.C."/>
            <person name="Ding S.J."/>
            <person name="Wang X.J."/>
            <person name="Zhu J.G."/>
            <person name="Ruan X.D."/>
            <person name="Zhao L."/>
            <person name="Wei J.T."/>
            <person name="Ye R.Z."/>
            <person name="Que T.C."/>
            <person name="Du C.H."/>
            <person name="Zhou Y.H."/>
            <person name="Cheng J.X."/>
            <person name="Dai P.F."/>
            <person name="Guo W.B."/>
            <person name="Han X.H."/>
            <person name="Huang E.J."/>
            <person name="Li L.F."/>
            <person name="Wei W."/>
            <person name="Gao Y.C."/>
            <person name="Liu J.Z."/>
            <person name="Shao H.Z."/>
            <person name="Wang X."/>
            <person name="Wang C.C."/>
            <person name="Yang T.C."/>
            <person name="Huo Q.B."/>
            <person name="Li W."/>
            <person name="Chen H.Y."/>
            <person name="Chen S.E."/>
            <person name="Zhou L.G."/>
            <person name="Ni X.B."/>
            <person name="Tian J.H."/>
            <person name="Sheng Y."/>
            <person name="Liu T."/>
            <person name="Pan Y.S."/>
            <person name="Xia L.Y."/>
            <person name="Li J."/>
            <person name="Zhao F."/>
            <person name="Cao W.C."/>
        </authorList>
    </citation>
    <scope>NUCLEOTIDE SEQUENCE [LARGE SCALE GENOMIC DNA]</scope>
    <source>
        <strain evidence="3">HaeL-2018</strain>
    </source>
</reference>
<feature type="domain" description="GLTSCR protein conserved" evidence="2">
    <location>
        <begin position="207"/>
        <end position="308"/>
    </location>
</feature>
<feature type="compositionally biased region" description="Pro residues" evidence="1">
    <location>
        <begin position="64"/>
        <end position="74"/>
    </location>
</feature>
<dbReference type="GO" id="GO:0016514">
    <property type="term" value="C:SWI/SNF complex"/>
    <property type="evidence" value="ECO:0007669"/>
    <property type="project" value="TreeGrafter"/>
</dbReference>
<proteinExistence type="predicted"/>
<evidence type="ECO:0000313" key="3">
    <source>
        <dbReference type="EMBL" id="KAH9383039.1"/>
    </source>
</evidence>
<accession>A0A9J6GX14</accession>
<keyword evidence="4" id="KW-1185">Reference proteome</keyword>
<dbReference type="GO" id="GO:0045893">
    <property type="term" value="P:positive regulation of DNA-templated transcription"/>
    <property type="evidence" value="ECO:0007669"/>
    <property type="project" value="TreeGrafter"/>
</dbReference>
<dbReference type="InterPro" id="IPR015671">
    <property type="entry name" value="GSCR1_dom"/>
</dbReference>
<organism evidence="3 4">
    <name type="scientific">Haemaphysalis longicornis</name>
    <name type="common">Bush tick</name>
    <dbReference type="NCBI Taxonomy" id="44386"/>
    <lineage>
        <taxon>Eukaryota</taxon>
        <taxon>Metazoa</taxon>
        <taxon>Ecdysozoa</taxon>
        <taxon>Arthropoda</taxon>
        <taxon>Chelicerata</taxon>
        <taxon>Arachnida</taxon>
        <taxon>Acari</taxon>
        <taxon>Parasitiformes</taxon>
        <taxon>Ixodida</taxon>
        <taxon>Ixodoidea</taxon>
        <taxon>Ixodidae</taxon>
        <taxon>Haemaphysalinae</taxon>
        <taxon>Haemaphysalis</taxon>
    </lineage>
</organism>
<evidence type="ECO:0000259" key="2">
    <source>
        <dbReference type="Pfam" id="PF15249"/>
    </source>
</evidence>
<dbReference type="InterPro" id="IPR052438">
    <property type="entry name" value="Chromatin_remod/trans_coact"/>
</dbReference>
<dbReference type="EMBL" id="JABSTR010000962">
    <property type="protein sequence ID" value="KAH9383039.1"/>
    <property type="molecule type" value="Genomic_DNA"/>
</dbReference>
<feature type="compositionally biased region" description="Basic and acidic residues" evidence="1">
    <location>
        <begin position="345"/>
        <end position="376"/>
    </location>
</feature>